<gene>
    <name evidence="1" type="primary">rfbN</name>
    <name evidence="1" type="ORF">GCM10023231_03640</name>
</gene>
<dbReference type="Proteomes" id="UP001501411">
    <property type="component" value="Unassembled WGS sequence"/>
</dbReference>
<proteinExistence type="predicted"/>
<dbReference type="PANTHER" id="PTHR43685:SF13">
    <property type="entry name" value="O ANTIGEN BIOSYNTHESIS RHAMNOSYLTRANSFERASE RFBN"/>
    <property type="match status" value="1"/>
</dbReference>
<evidence type="ECO:0000313" key="2">
    <source>
        <dbReference type="Proteomes" id="UP001501411"/>
    </source>
</evidence>
<reference evidence="2" key="1">
    <citation type="journal article" date="2019" name="Int. J. Syst. Evol. Microbiol.">
        <title>The Global Catalogue of Microorganisms (GCM) 10K type strain sequencing project: providing services to taxonomists for standard genome sequencing and annotation.</title>
        <authorList>
            <consortium name="The Broad Institute Genomics Platform"/>
            <consortium name="The Broad Institute Genome Sequencing Center for Infectious Disease"/>
            <person name="Wu L."/>
            <person name="Ma J."/>
        </authorList>
    </citation>
    <scope>NUCLEOTIDE SEQUENCE [LARGE SCALE GENOMIC DNA]</scope>
    <source>
        <strain evidence="2">JCM 18200</strain>
    </source>
</reference>
<dbReference type="InterPro" id="IPR029044">
    <property type="entry name" value="Nucleotide-diphossugar_trans"/>
</dbReference>
<dbReference type="EMBL" id="BAABIQ010000003">
    <property type="protein sequence ID" value="GAA4780035.1"/>
    <property type="molecule type" value="Genomic_DNA"/>
</dbReference>
<accession>A0ABP9AE53</accession>
<keyword evidence="2" id="KW-1185">Reference proteome</keyword>
<dbReference type="SUPFAM" id="SSF53448">
    <property type="entry name" value="Nucleotide-diphospho-sugar transferases"/>
    <property type="match status" value="1"/>
</dbReference>
<dbReference type="Pfam" id="PF13641">
    <property type="entry name" value="Glyco_tranf_2_3"/>
    <property type="match status" value="1"/>
</dbReference>
<dbReference type="PANTHER" id="PTHR43685">
    <property type="entry name" value="GLYCOSYLTRANSFERASE"/>
    <property type="match status" value="1"/>
</dbReference>
<dbReference type="Gene3D" id="3.90.550.10">
    <property type="entry name" value="Spore Coat Polysaccharide Biosynthesis Protein SpsA, Chain A"/>
    <property type="match status" value="1"/>
</dbReference>
<protein>
    <submittedName>
        <fullName evidence="1">O antigen biosynthesis rhamnosyltransferase RfbN</fullName>
    </submittedName>
</protein>
<evidence type="ECO:0000313" key="1">
    <source>
        <dbReference type="EMBL" id="GAA4780035.1"/>
    </source>
</evidence>
<dbReference type="InterPro" id="IPR050834">
    <property type="entry name" value="Glycosyltransf_2"/>
</dbReference>
<sequence>MKTVLYIPTFNAGKRWSEVIKAINEQLVAPHQKVIIDSGSNDGTLTLPELSTFTIMAIDQADFDHGGTRQLAVERFPDADLYIFLTQDAILADRRALANLIAVFEEHPTVGVAYGRQLPHKGAKALEAHARLFNYPAHAQFRNLKNAQQYGIKAISCSNSFAAYRREAFEEAGGFPSGTILGEDVITAGKIVLNGWQLAYVAEAKVYHSHSYTVSDEFKRYFDIGVFHAMNPWIFENFGHAESEGWKYVKSELRYVIRHQPTALPKVLFSLGAKWLGYKLGLHYKRIPLSWRRSFSMVKGFWARKA</sequence>
<comment type="caution">
    <text evidence="1">The sequence shown here is derived from an EMBL/GenBank/DDBJ whole genome shotgun (WGS) entry which is preliminary data.</text>
</comment>
<dbReference type="CDD" id="cd00761">
    <property type="entry name" value="Glyco_tranf_GTA_type"/>
    <property type="match status" value="1"/>
</dbReference>
<name>A0ABP9AE53_9SPHI</name>
<dbReference type="RefSeq" id="WP_345229981.1">
    <property type="nucleotide sequence ID" value="NZ_BAABIQ010000003.1"/>
</dbReference>
<organism evidence="1 2">
    <name type="scientific">Olivibacter ginsenosidimutans</name>
    <dbReference type="NCBI Taxonomy" id="1176537"/>
    <lineage>
        <taxon>Bacteria</taxon>
        <taxon>Pseudomonadati</taxon>
        <taxon>Bacteroidota</taxon>
        <taxon>Sphingobacteriia</taxon>
        <taxon>Sphingobacteriales</taxon>
        <taxon>Sphingobacteriaceae</taxon>
        <taxon>Olivibacter</taxon>
    </lineage>
</organism>